<proteinExistence type="predicted"/>
<dbReference type="AlphaFoldDB" id="A0A3B0S7Z0"/>
<protein>
    <recommendedName>
        <fullName evidence="6">NfeD-like C-terminal domain-containing protein</fullName>
    </recommendedName>
</protein>
<keyword evidence="4 5" id="KW-0472">Membrane</keyword>
<name>A0A3B0S7Z0_9ZZZZ</name>
<evidence type="ECO:0000256" key="4">
    <source>
        <dbReference type="ARBA" id="ARBA00023136"/>
    </source>
</evidence>
<dbReference type="Pfam" id="PF01957">
    <property type="entry name" value="NfeD"/>
    <property type="match status" value="1"/>
</dbReference>
<evidence type="ECO:0000256" key="1">
    <source>
        <dbReference type="ARBA" id="ARBA00004141"/>
    </source>
</evidence>
<evidence type="ECO:0000259" key="6">
    <source>
        <dbReference type="Pfam" id="PF01957"/>
    </source>
</evidence>
<keyword evidence="3 5" id="KW-1133">Transmembrane helix</keyword>
<feature type="non-terminal residue" evidence="7">
    <location>
        <position position="1"/>
    </location>
</feature>
<dbReference type="EMBL" id="UOEH01000360">
    <property type="protein sequence ID" value="VAW02261.1"/>
    <property type="molecule type" value="Genomic_DNA"/>
</dbReference>
<dbReference type="PANTHER" id="PTHR33507:SF3">
    <property type="entry name" value="INNER MEMBRANE PROTEIN YBBJ"/>
    <property type="match status" value="1"/>
</dbReference>
<dbReference type="InterPro" id="IPR002810">
    <property type="entry name" value="NfeD-like_C"/>
</dbReference>
<dbReference type="InterPro" id="IPR012340">
    <property type="entry name" value="NA-bd_OB-fold"/>
</dbReference>
<dbReference type="Gene3D" id="2.40.50.140">
    <property type="entry name" value="Nucleic acid-binding proteins"/>
    <property type="match status" value="1"/>
</dbReference>
<evidence type="ECO:0000256" key="5">
    <source>
        <dbReference type="SAM" id="Phobius"/>
    </source>
</evidence>
<dbReference type="PANTHER" id="PTHR33507">
    <property type="entry name" value="INNER MEMBRANE PROTEIN YBBJ"/>
    <property type="match status" value="1"/>
</dbReference>
<organism evidence="7">
    <name type="scientific">hydrothermal vent metagenome</name>
    <dbReference type="NCBI Taxonomy" id="652676"/>
    <lineage>
        <taxon>unclassified sequences</taxon>
        <taxon>metagenomes</taxon>
        <taxon>ecological metagenomes</taxon>
    </lineage>
</organism>
<keyword evidence="2 5" id="KW-0812">Transmembrane</keyword>
<evidence type="ECO:0000256" key="2">
    <source>
        <dbReference type="ARBA" id="ARBA00022692"/>
    </source>
</evidence>
<evidence type="ECO:0000256" key="3">
    <source>
        <dbReference type="ARBA" id="ARBA00022989"/>
    </source>
</evidence>
<sequence length="139" mass="15405">FAIVLLTIELLTGSTYFLWPAIAAVLVGFLTLWPLDGAWQMQLILFAGFTVVLSVFAPRYVKPWLHKTRADHMMLNERGEQKIGRKATVDRDFANGIGKVHLGDTLWLAESETGEDFNAGAQVEIIRTQGTKVFVKAAG</sequence>
<evidence type="ECO:0000313" key="7">
    <source>
        <dbReference type="EMBL" id="VAW02261.1"/>
    </source>
</evidence>
<accession>A0A3B0S7Z0</accession>
<comment type="subcellular location">
    <subcellularLocation>
        <location evidence="1">Membrane</location>
        <topology evidence="1">Multi-pass membrane protein</topology>
    </subcellularLocation>
</comment>
<dbReference type="InterPro" id="IPR052165">
    <property type="entry name" value="Membrane_assoc_protease"/>
</dbReference>
<gene>
    <name evidence="7" type="ORF">MNBD_ALPHA05-313</name>
</gene>
<dbReference type="GO" id="GO:0005886">
    <property type="term" value="C:plasma membrane"/>
    <property type="evidence" value="ECO:0007669"/>
    <property type="project" value="TreeGrafter"/>
</dbReference>
<reference evidence="7" key="1">
    <citation type="submission" date="2018-06" db="EMBL/GenBank/DDBJ databases">
        <authorList>
            <person name="Zhirakovskaya E."/>
        </authorList>
    </citation>
    <scope>NUCLEOTIDE SEQUENCE</scope>
</reference>
<feature type="domain" description="NfeD-like C-terminal" evidence="6">
    <location>
        <begin position="80"/>
        <end position="136"/>
    </location>
</feature>
<feature type="transmembrane region" description="Helical" evidence="5">
    <location>
        <begin position="41"/>
        <end position="61"/>
    </location>
</feature>
<feature type="transmembrane region" description="Helical" evidence="5">
    <location>
        <begin position="16"/>
        <end position="35"/>
    </location>
</feature>